<reference evidence="2" key="1">
    <citation type="submission" date="2020-11" db="EMBL/GenBank/DDBJ databases">
        <authorList>
            <consortium name="DOE Joint Genome Institute"/>
            <person name="Ahrendt S."/>
            <person name="Riley R."/>
            <person name="Andreopoulos W."/>
            <person name="Labutti K."/>
            <person name="Pangilinan J."/>
            <person name="Ruiz-Duenas F.J."/>
            <person name="Barrasa J.M."/>
            <person name="Sanchez-Garcia M."/>
            <person name="Camarero S."/>
            <person name="Miyauchi S."/>
            <person name="Serrano A."/>
            <person name="Linde D."/>
            <person name="Babiker R."/>
            <person name="Drula E."/>
            <person name="Ayuso-Fernandez I."/>
            <person name="Pacheco R."/>
            <person name="Padilla G."/>
            <person name="Ferreira P."/>
            <person name="Barriuso J."/>
            <person name="Kellner H."/>
            <person name="Castanera R."/>
            <person name="Alfaro M."/>
            <person name="Ramirez L."/>
            <person name="Pisabarro A.G."/>
            <person name="Kuo A."/>
            <person name="Tritt A."/>
            <person name="Lipzen A."/>
            <person name="He G."/>
            <person name="Yan M."/>
            <person name="Ng V."/>
            <person name="Cullen D."/>
            <person name="Martin F."/>
            <person name="Rosso M.-N."/>
            <person name="Henrissat B."/>
            <person name="Hibbett D."/>
            <person name="Martinez A.T."/>
            <person name="Grigoriev I.V."/>
        </authorList>
    </citation>
    <scope>NUCLEOTIDE SEQUENCE</scope>
    <source>
        <strain evidence="2">CIRM-BRFM 674</strain>
    </source>
</reference>
<feature type="region of interest" description="Disordered" evidence="1">
    <location>
        <begin position="1"/>
        <end position="33"/>
    </location>
</feature>
<gene>
    <name evidence="2" type="ORF">BDN70DRAFT_900582</name>
</gene>
<dbReference type="AlphaFoldDB" id="A0A9P5YNG1"/>
<accession>A0A9P5YNG1</accession>
<organism evidence="2 3">
    <name type="scientific">Pholiota conissans</name>
    <dbReference type="NCBI Taxonomy" id="109636"/>
    <lineage>
        <taxon>Eukaryota</taxon>
        <taxon>Fungi</taxon>
        <taxon>Dikarya</taxon>
        <taxon>Basidiomycota</taxon>
        <taxon>Agaricomycotina</taxon>
        <taxon>Agaricomycetes</taxon>
        <taxon>Agaricomycetidae</taxon>
        <taxon>Agaricales</taxon>
        <taxon>Agaricineae</taxon>
        <taxon>Strophariaceae</taxon>
        <taxon>Pholiota</taxon>
    </lineage>
</organism>
<dbReference type="Proteomes" id="UP000807469">
    <property type="component" value="Unassembled WGS sequence"/>
</dbReference>
<proteinExistence type="predicted"/>
<comment type="caution">
    <text evidence="2">The sequence shown here is derived from an EMBL/GenBank/DDBJ whole genome shotgun (WGS) entry which is preliminary data.</text>
</comment>
<feature type="compositionally biased region" description="Gly residues" evidence="1">
    <location>
        <begin position="23"/>
        <end position="33"/>
    </location>
</feature>
<evidence type="ECO:0000256" key="1">
    <source>
        <dbReference type="SAM" id="MobiDB-lite"/>
    </source>
</evidence>
<protein>
    <submittedName>
        <fullName evidence="2">Uncharacterized protein</fullName>
    </submittedName>
</protein>
<evidence type="ECO:0000313" key="2">
    <source>
        <dbReference type="EMBL" id="KAF9472392.1"/>
    </source>
</evidence>
<evidence type="ECO:0000313" key="3">
    <source>
        <dbReference type="Proteomes" id="UP000807469"/>
    </source>
</evidence>
<dbReference type="EMBL" id="MU155541">
    <property type="protein sequence ID" value="KAF9472392.1"/>
    <property type="molecule type" value="Genomic_DNA"/>
</dbReference>
<sequence>MLLSMNDHSAENGCWGNRDRGGSEGPGAAAGGDVGWQRAARTRALWTVGKTASGKNQRRKGMSNNGTHVFGVGKQWPILRQLRIREMDRAASEMGQSEGEIQKGSKVAMVEFERGASGTDVAAQEPHKLVRILEFGAEFLANDVKAFGKVGGCRDKGVFRENGKEGRVIVVVGKEWSLFGGRIFGVVENKFSEREIVYPIILVVRRIGVEIGLERLIGSFQKLIQKTSHGQK</sequence>
<name>A0A9P5YNG1_9AGAR</name>
<keyword evidence="3" id="KW-1185">Reference proteome</keyword>